<dbReference type="Gene3D" id="1.10.530.10">
    <property type="match status" value="1"/>
</dbReference>
<protein>
    <recommendedName>
        <fullName evidence="3">Resuscitation-promoting factor core lysozyme-like domain-containing protein</fullName>
    </recommendedName>
</protein>
<dbReference type="Proteomes" id="UP001198862">
    <property type="component" value="Unassembled WGS sequence"/>
</dbReference>
<sequence>MNIHRTATLPLLLAGLCLGPGCAKKPVETAAVPQGPTEHEMFVKARKDEVVQSLAICESGSWGPHSSRIVGGRGAYHGRFQYTARTYITMQQRRDGTVLTTQEAIEAAQDYEKAAALTAWVMFDQGETWHWPLCNRKLGLANKVREINAL</sequence>
<evidence type="ECO:0008006" key="3">
    <source>
        <dbReference type="Google" id="ProtNLM"/>
    </source>
</evidence>
<name>A0ABS8KWI3_9HYPH</name>
<keyword evidence="2" id="KW-1185">Reference proteome</keyword>
<evidence type="ECO:0000313" key="2">
    <source>
        <dbReference type="Proteomes" id="UP001198862"/>
    </source>
</evidence>
<proteinExistence type="predicted"/>
<accession>A0ABS8KWI3</accession>
<evidence type="ECO:0000313" key="1">
    <source>
        <dbReference type="EMBL" id="MCC8430008.1"/>
    </source>
</evidence>
<dbReference type="RefSeq" id="WP_230551199.1">
    <property type="nucleotide sequence ID" value="NZ_JAJISD010000005.1"/>
</dbReference>
<comment type="caution">
    <text evidence="1">The sequence shown here is derived from an EMBL/GenBank/DDBJ whole genome shotgun (WGS) entry which is preliminary data.</text>
</comment>
<reference evidence="1 2" key="1">
    <citation type="submission" date="2021-11" db="EMBL/GenBank/DDBJ databases">
        <authorList>
            <person name="Lee D.-H."/>
            <person name="Kim S.-B."/>
        </authorList>
    </citation>
    <scope>NUCLEOTIDE SEQUENCE [LARGE SCALE GENOMIC DNA]</scope>
    <source>
        <strain evidence="1 2">KCTC 52223</strain>
    </source>
</reference>
<gene>
    <name evidence="1" type="ORF">LJ725_13590</name>
</gene>
<organism evidence="1 2">
    <name type="scientific">Reyranella aquatilis</name>
    <dbReference type="NCBI Taxonomy" id="2035356"/>
    <lineage>
        <taxon>Bacteria</taxon>
        <taxon>Pseudomonadati</taxon>
        <taxon>Pseudomonadota</taxon>
        <taxon>Alphaproteobacteria</taxon>
        <taxon>Hyphomicrobiales</taxon>
        <taxon>Reyranellaceae</taxon>
        <taxon>Reyranella</taxon>
    </lineage>
</organism>
<dbReference type="EMBL" id="JAJISD010000005">
    <property type="protein sequence ID" value="MCC8430008.1"/>
    <property type="molecule type" value="Genomic_DNA"/>
</dbReference>